<evidence type="ECO:0000256" key="9">
    <source>
        <dbReference type="SAM" id="MobiDB-lite"/>
    </source>
</evidence>
<dbReference type="InParanoid" id="A0A7M7RAR5"/>
<feature type="transmembrane region" description="Helical" evidence="8">
    <location>
        <begin position="706"/>
        <end position="730"/>
    </location>
</feature>
<dbReference type="Pfam" id="PF03137">
    <property type="entry name" value="OATP"/>
    <property type="match status" value="1"/>
</dbReference>
<dbReference type="PROSITE" id="PS51465">
    <property type="entry name" value="KAZAL_2"/>
    <property type="match status" value="1"/>
</dbReference>
<evidence type="ECO:0000313" key="11">
    <source>
        <dbReference type="EnsemblMetazoa" id="XP_782456"/>
    </source>
</evidence>
<accession>A0A7M7RAR5</accession>
<dbReference type="EnsemblMetazoa" id="XM_777363">
    <property type="protein sequence ID" value="XP_782456"/>
    <property type="gene ID" value="LOC577113"/>
</dbReference>
<dbReference type="OrthoDB" id="5062115at2759"/>
<keyword evidence="5 8" id="KW-1133">Transmembrane helix</keyword>
<feature type="transmembrane region" description="Helical" evidence="8">
    <location>
        <begin position="622"/>
        <end position="642"/>
    </location>
</feature>
<comment type="subcellular location">
    <subcellularLocation>
        <location evidence="1 8">Cell membrane</location>
        <topology evidence="1 8">Multi-pass membrane protein</topology>
    </subcellularLocation>
</comment>
<feature type="transmembrane region" description="Helical" evidence="8">
    <location>
        <begin position="460"/>
        <end position="486"/>
    </location>
</feature>
<feature type="transmembrane region" description="Helical" evidence="8">
    <location>
        <begin position="306"/>
        <end position="332"/>
    </location>
</feature>
<dbReference type="SUPFAM" id="SSF103473">
    <property type="entry name" value="MFS general substrate transporter"/>
    <property type="match status" value="1"/>
</dbReference>
<evidence type="ECO:0000259" key="10">
    <source>
        <dbReference type="PROSITE" id="PS51465"/>
    </source>
</evidence>
<dbReference type="PANTHER" id="PTHR11388:SF100">
    <property type="entry name" value="SOLUTE CARRIER ORGANIC ANION TRANSPORTER FAMILY MEMBER 4A1"/>
    <property type="match status" value="1"/>
</dbReference>
<dbReference type="GO" id="GO:0043252">
    <property type="term" value="P:sodium-independent organic anion transport"/>
    <property type="evidence" value="ECO:0000318"/>
    <property type="project" value="GO_Central"/>
</dbReference>
<keyword evidence="8" id="KW-0813">Transport</keyword>
<evidence type="ECO:0000256" key="6">
    <source>
        <dbReference type="ARBA" id="ARBA00023136"/>
    </source>
</evidence>
<evidence type="ECO:0000256" key="8">
    <source>
        <dbReference type="RuleBase" id="RU362056"/>
    </source>
</evidence>
<feature type="transmembrane region" description="Helical" evidence="8">
    <location>
        <begin position="663"/>
        <end position="681"/>
    </location>
</feature>
<dbReference type="InterPro" id="IPR036259">
    <property type="entry name" value="MFS_trans_sf"/>
</dbReference>
<keyword evidence="4 8" id="KW-0812">Transmembrane</keyword>
<feature type="transmembrane region" description="Helical" evidence="8">
    <location>
        <begin position="206"/>
        <end position="226"/>
    </location>
</feature>
<dbReference type="InterPro" id="IPR004156">
    <property type="entry name" value="OATP"/>
</dbReference>
<dbReference type="RefSeq" id="XP_782456.4">
    <property type="nucleotide sequence ID" value="XM_777363.5"/>
</dbReference>
<evidence type="ECO:0000256" key="2">
    <source>
        <dbReference type="ARBA" id="ARBA00009657"/>
    </source>
</evidence>
<keyword evidence="8" id="KW-0406">Ion transport</keyword>
<dbReference type="NCBIfam" id="TIGR00805">
    <property type="entry name" value="oat"/>
    <property type="match status" value="1"/>
</dbReference>
<keyword evidence="12" id="KW-1185">Reference proteome</keyword>
<feature type="transmembrane region" description="Helical" evidence="8">
    <location>
        <begin position="493"/>
        <end position="516"/>
    </location>
</feature>
<feature type="transmembrane region" description="Helical" evidence="8">
    <location>
        <begin position="177"/>
        <end position="199"/>
    </location>
</feature>
<keyword evidence="7" id="KW-1015">Disulfide bond</keyword>
<proteinExistence type="inferred from homology"/>
<dbReference type="InterPro" id="IPR002350">
    <property type="entry name" value="Kazal_dom"/>
</dbReference>
<keyword evidence="6 8" id="KW-0472">Membrane</keyword>
<feature type="transmembrane region" description="Helical" evidence="8">
    <location>
        <begin position="352"/>
        <end position="375"/>
    </location>
</feature>
<feature type="region of interest" description="Disordered" evidence="9">
    <location>
        <begin position="52"/>
        <end position="88"/>
    </location>
</feature>
<name>A0A7M7RAR5_STRPU</name>
<reference evidence="12" key="1">
    <citation type="submission" date="2015-02" db="EMBL/GenBank/DDBJ databases">
        <title>Genome sequencing for Strongylocentrotus purpuratus.</title>
        <authorList>
            <person name="Murali S."/>
            <person name="Liu Y."/>
            <person name="Vee V."/>
            <person name="English A."/>
            <person name="Wang M."/>
            <person name="Skinner E."/>
            <person name="Han Y."/>
            <person name="Muzny D.M."/>
            <person name="Worley K.C."/>
            <person name="Gibbs R.A."/>
        </authorList>
    </citation>
    <scope>NUCLEOTIDE SEQUENCE</scope>
</reference>
<dbReference type="Proteomes" id="UP000007110">
    <property type="component" value="Unassembled WGS sequence"/>
</dbReference>
<dbReference type="GO" id="GO:0015347">
    <property type="term" value="F:sodium-independent organic anion transmembrane transporter activity"/>
    <property type="evidence" value="ECO:0000318"/>
    <property type="project" value="GO_Central"/>
</dbReference>
<dbReference type="GeneID" id="577113"/>
<evidence type="ECO:0000256" key="3">
    <source>
        <dbReference type="ARBA" id="ARBA00022475"/>
    </source>
</evidence>
<protein>
    <recommendedName>
        <fullName evidence="8">Solute carrier organic anion transporter family member</fullName>
    </recommendedName>
</protein>
<dbReference type="KEGG" id="spu:577113"/>
<sequence length="751" mass="81152">MTITASSSVPKPDGLNDRCSYSEVATSDDGDARFPSYEMEVVHPETMATMECSASEDGRAGDKMMMMNGGNDRRELEGDEEGGGGEGGGDAVACRDGTGEGGGGTCEKLNLGPDMGTLIWGWGRWQPQCLQRFNTAPWMLVTLSALCFFQGMVNSGFTGSNATSIERRFKLRSQDYGVLVSIYEATHIVFMLYVAFIGGRGHKLKWLAIGSLIMGLASLIFALPHFTTDDYENFHDEHGDLGICEVGGDDVIDEQCLDGQTGDDLSYYIYVFGAAEVLLAMGSIPVYTLGVAILDESVTLKNNGIYIGIFYAVSTLGPAVGYLVAGLCLTVFTDISLPEGAELTDEDPGWVGAWWIGYVLAGACMLLIAIPLGAFPRELPTTAKIRSEKECQAHANAGAEITAHPSFGARPGDLLRAIKYLFVNPTFMCITLAGCSDSLMITAFGVFLPKFVENQFATTATVATTIVGTCIVPGGVLGVLFGGWIIRRFRLRVIGTIKLCLILTVITTITLPAMFLRCPQNALAGILVSYEQDDFQSDNFIYTESNLTHSCNSGCLCSTNQYIPVCLEGPDLEFFSPCHAGCTIDYENGTYSNCSCVEYVTGGASSTVTAGKCNSDCVTIPVFVALLIVLLVVTFMPMVPATHVTLRCVPDSQRPMALGVQSMIGRCLGSIPGPILFGFIIDSTCLQWQQTCSNQGSCWLYHNESFAWRIVIMSCALKVVCGFFYAMAWLSYKPRTQSQTNEKDIDYVHAP</sequence>
<organism evidence="11 12">
    <name type="scientific">Strongylocentrotus purpuratus</name>
    <name type="common">Purple sea urchin</name>
    <dbReference type="NCBI Taxonomy" id="7668"/>
    <lineage>
        <taxon>Eukaryota</taxon>
        <taxon>Metazoa</taxon>
        <taxon>Echinodermata</taxon>
        <taxon>Eleutherozoa</taxon>
        <taxon>Echinozoa</taxon>
        <taxon>Echinoidea</taxon>
        <taxon>Euechinoidea</taxon>
        <taxon>Echinacea</taxon>
        <taxon>Camarodonta</taxon>
        <taxon>Echinidea</taxon>
        <taxon>Strongylocentrotidae</taxon>
        <taxon>Strongylocentrotus</taxon>
    </lineage>
</organism>
<evidence type="ECO:0000256" key="5">
    <source>
        <dbReference type="ARBA" id="ARBA00022989"/>
    </source>
</evidence>
<dbReference type="GO" id="GO:0006811">
    <property type="term" value="P:monoatomic ion transport"/>
    <property type="evidence" value="ECO:0007669"/>
    <property type="project" value="UniProtKB-KW"/>
</dbReference>
<feature type="region of interest" description="Disordered" evidence="9">
    <location>
        <begin position="1"/>
        <end position="33"/>
    </location>
</feature>
<reference evidence="11" key="2">
    <citation type="submission" date="2021-01" db="UniProtKB">
        <authorList>
            <consortium name="EnsemblMetazoa"/>
        </authorList>
    </citation>
    <scope>IDENTIFICATION</scope>
</reference>
<dbReference type="GO" id="GO:0016323">
    <property type="term" value="C:basolateral plasma membrane"/>
    <property type="evidence" value="ECO:0000318"/>
    <property type="project" value="GO_Central"/>
</dbReference>
<dbReference type="AlphaFoldDB" id="A0A7M7RAR5"/>
<evidence type="ECO:0000256" key="1">
    <source>
        <dbReference type="ARBA" id="ARBA00004651"/>
    </source>
</evidence>
<evidence type="ECO:0000313" key="12">
    <source>
        <dbReference type="Proteomes" id="UP000007110"/>
    </source>
</evidence>
<dbReference type="PANTHER" id="PTHR11388">
    <property type="entry name" value="ORGANIC ANION TRANSPORTER"/>
    <property type="match status" value="1"/>
</dbReference>
<feature type="domain" description="Kazal-like" evidence="10">
    <location>
        <begin position="545"/>
        <end position="598"/>
    </location>
</feature>
<dbReference type="Gene3D" id="1.20.1250.20">
    <property type="entry name" value="MFS general substrate transporter like domains"/>
    <property type="match status" value="2"/>
</dbReference>
<evidence type="ECO:0000256" key="4">
    <source>
        <dbReference type="ARBA" id="ARBA00022692"/>
    </source>
</evidence>
<comment type="similarity">
    <text evidence="2 8">Belongs to the organo anion transporter (TC 2.A.60) family.</text>
</comment>
<dbReference type="OMA" id="YEATHIV"/>
<evidence type="ECO:0000256" key="7">
    <source>
        <dbReference type="ARBA" id="ARBA00023157"/>
    </source>
</evidence>
<feature type="transmembrane region" description="Helical" evidence="8">
    <location>
        <begin position="420"/>
        <end position="448"/>
    </location>
</feature>
<feature type="transmembrane region" description="Helical" evidence="8">
    <location>
        <begin position="267"/>
        <end position="294"/>
    </location>
</feature>
<comment type="caution">
    <text evidence="8">Lacks conserved residue(s) required for the propagation of feature annotation.</text>
</comment>
<keyword evidence="3" id="KW-1003">Cell membrane</keyword>